<protein>
    <submittedName>
        <fullName evidence="1">Uncharacterized protein</fullName>
    </submittedName>
</protein>
<keyword evidence="2" id="KW-1185">Reference proteome</keyword>
<dbReference type="SUPFAM" id="SSF53098">
    <property type="entry name" value="Ribonuclease H-like"/>
    <property type="match status" value="1"/>
</dbReference>
<sequence length="126" mass="14946">MLEDIGKIPKVWNTLKGAMFYNGYIYNHVGIVNMMKRFTNQRNLHRPTITRFATSFITLSQMHKQKNNLRKMITSPQWNNTKKRLTSTFLQESFWRNIVFALKLTGSLVKVLRMVDGDKKLLEFYI</sequence>
<dbReference type="PANTHER" id="PTHR32166:SF88">
    <property type="entry name" value="HAT TRANSPOSON SUPERFAMILY"/>
    <property type="match status" value="1"/>
</dbReference>
<dbReference type="InterPro" id="IPR012337">
    <property type="entry name" value="RNaseH-like_sf"/>
</dbReference>
<gene>
    <name evidence="1" type="ORF">LSAT_V11C800399840</name>
</gene>
<proteinExistence type="predicted"/>
<dbReference type="PANTHER" id="PTHR32166">
    <property type="entry name" value="OSJNBA0013A04.12 PROTEIN"/>
    <property type="match status" value="1"/>
</dbReference>
<evidence type="ECO:0000313" key="1">
    <source>
        <dbReference type="EMBL" id="KAJ0191854.1"/>
    </source>
</evidence>
<name>A0A9R1WYI0_LACSA</name>
<dbReference type="EMBL" id="NBSK02000008">
    <property type="protein sequence ID" value="KAJ0191854.1"/>
    <property type="molecule type" value="Genomic_DNA"/>
</dbReference>
<reference evidence="1 2" key="1">
    <citation type="journal article" date="2017" name="Nat. Commun.">
        <title>Genome assembly with in vitro proximity ligation data and whole-genome triplication in lettuce.</title>
        <authorList>
            <person name="Reyes-Chin-Wo S."/>
            <person name="Wang Z."/>
            <person name="Yang X."/>
            <person name="Kozik A."/>
            <person name="Arikit S."/>
            <person name="Song C."/>
            <person name="Xia L."/>
            <person name="Froenicke L."/>
            <person name="Lavelle D.O."/>
            <person name="Truco M.J."/>
            <person name="Xia R."/>
            <person name="Zhu S."/>
            <person name="Xu C."/>
            <person name="Xu H."/>
            <person name="Xu X."/>
            <person name="Cox K."/>
            <person name="Korf I."/>
            <person name="Meyers B.C."/>
            <person name="Michelmore R.W."/>
        </authorList>
    </citation>
    <scope>NUCLEOTIDE SEQUENCE [LARGE SCALE GENOMIC DNA]</scope>
    <source>
        <strain evidence="2">cv. Salinas</strain>
        <tissue evidence="1">Seedlings</tissue>
    </source>
</reference>
<dbReference type="Proteomes" id="UP000235145">
    <property type="component" value="Unassembled WGS sequence"/>
</dbReference>
<comment type="caution">
    <text evidence="1">The sequence shown here is derived from an EMBL/GenBank/DDBJ whole genome shotgun (WGS) entry which is preliminary data.</text>
</comment>
<dbReference type="AlphaFoldDB" id="A0A9R1WYI0"/>
<organism evidence="1 2">
    <name type="scientific">Lactuca sativa</name>
    <name type="common">Garden lettuce</name>
    <dbReference type="NCBI Taxonomy" id="4236"/>
    <lineage>
        <taxon>Eukaryota</taxon>
        <taxon>Viridiplantae</taxon>
        <taxon>Streptophyta</taxon>
        <taxon>Embryophyta</taxon>
        <taxon>Tracheophyta</taxon>
        <taxon>Spermatophyta</taxon>
        <taxon>Magnoliopsida</taxon>
        <taxon>eudicotyledons</taxon>
        <taxon>Gunneridae</taxon>
        <taxon>Pentapetalae</taxon>
        <taxon>asterids</taxon>
        <taxon>campanulids</taxon>
        <taxon>Asterales</taxon>
        <taxon>Asteraceae</taxon>
        <taxon>Cichorioideae</taxon>
        <taxon>Cichorieae</taxon>
        <taxon>Lactucinae</taxon>
        <taxon>Lactuca</taxon>
    </lineage>
</organism>
<evidence type="ECO:0000313" key="2">
    <source>
        <dbReference type="Proteomes" id="UP000235145"/>
    </source>
</evidence>
<accession>A0A9R1WYI0</accession>